<organism evidence="2 3">
    <name type="scientific">Vitrella brassicaformis (strain CCMP3155)</name>
    <dbReference type="NCBI Taxonomy" id="1169540"/>
    <lineage>
        <taxon>Eukaryota</taxon>
        <taxon>Sar</taxon>
        <taxon>Alveolata</taxon>
        <taxon>Colpodellida</taxon>
        <taxon>Vitrellaceae</taxon>
        <taxon>Vitrella</taxon>
    </lineage>
</organism>
<proteinExistence type="predicted"/>
<evidence type="ECO:0000313" key="2">
    <source>
        <dbReference type="EMBL" id="CEL98051.1"/>
    </source>
</evidence>
<feature type="compositionally biased region" description="Low complexity" evidence="1">
    <location>
        <begin position="128"/>
        <end position="137"/>
    </location>
</feature>
<feature type="compositionally biased region" description="Basic and acidic residues" evidence="1">
    <location>
        <begin position="168"/>
        <end position="192"/>
    </location>
</feature>
<dbReference type="EMBL" id="CDMY01000261">
    <property type="protein sequence ID" value="CEL98051.1"/>
    <property type="molecule type" value="Genomic_DNA"/>
</dbReference>
<name>A0A0G4ELR0_VITBC</name>
<dbReference type="AlphaFoldDB" id="A0A0G4ELR0"/>
<protein>
    <submittedName>
        <fullName evidence="2">Uncharacterized protein</fullName>
    </submittedName>
</protein>
<dbReference type="Proteomes" id="UP000041254">
    <property type="component" value="Unassembled WGS sequence"/>
</dbReference>
<dbReference type="VEuPathDB" id="CryptoDB:Vbra_7828"/>
<feature type="region of interest" description="Disordered" evidence="1">
    <location>
        <begin position="107"/>
        <end position="137"/>
    </location>
</feature>
<accession>A0A0G4ELR0</accession>
<keyword evidence="3" id="KW-1185">Reference proteome</keyword>
<reference evidence="2 3" key="1">
    <citation type="submission" date="2014-11" db="EMBL/GenBank/DDBJ databases">
        <authorList>
            <person name="Zhu J."/>
            <person name="Qi W."/>
            <person name="Song R."/>
        </authorList>
    </citation>
    <scope>NUCLEOTIDE SEQUENCE [LARGE SCALE GENOMIC DNA]</scope>
</reference>
<evidence type="ECO:0000256" key="1">
    <source>
        <dbReference type="SAM" id="MobiDB-lite"/>
    </source>
</evidence>
<dbReference type="InParanoid" id="A0A0G4ELR0"/>
<feature type="region of interest" description="Disordered" evidence="1">
    <location>
        <begin position="165"/>
        <end position="192"/>
    </location>
</feature>
<evidence type="ECO:0000313" key="3">
    <source>
        <dbReference type="Proteomes" id="UP000041254"/>
    </source>
</evidence>
<gene>
    <name evidence="2" type="ORF">Vbra_7828</name>
</gene>
<sequence>MLETLEIMRLAVRAHRVAIREASLLCGDHCLFNVFIKRSAINGGEQPGGRGPLGQWECDSVHLLAVSSRIHSDSSLPELSAASAGPDSTTNQEPPLVRFIDLANAVDLPAPTPDAPDHHPGAFVPTKASQQQAEQQEPATYTAYHGAPEQSYLLFCRSSGEAEALIDSSRDARNAGHEAKAEEMIDEACRAK</sequence>